<evidence type="ECO:0000313" key="4">
    <source>
        <dbReference type="Proteomes" id="UP000678276"/>
    </source>
</evidence>
<keyword evidence="1" id="KW-0472">Membrane</keyword>
<evidence type="ECO:0000313" key="3">
    <source>
        <dbReference type="EMBL" id="MBP0615636.1"/>
    </source>
</evidence>
<feature type="transmembrane region" description="Helical" evidence="1">
    <location>
        <begin position="52"/>
        <end position="78"/>
    </location>
</feature>
<keyword evidence="1" id="KW-1133">Transmembrane helix</keyword>
<organism evidence="3 4">
    <name type="scientific">Jiella mangrovi</name>
    <dbReference type="NCBI Taxonomy" id="2821407"/>
    <lineage>
        <taxon>Bacteria</taxon>
        <taxon>Pseudomonadati</taxon>
        <taxon>Pseudomonadota</taxon>
        <taxon>Alphaproteobacteria</taxon>
        <taxon>Hyphomicrobiales</taxon>
        <taxon>Aurantimonadaceae</taxon>
        <taxon>Jiella</taxon>
    </lineage>
</organism>
<evidence type="ECO:0000256" key="1">
    <source>
        <dbReference type="SAM" id="Phobius"/>
    </source>
</evidence>
<gene>
    <name evidence="3" type="ORF">J6595_08595</name>
</gene>
<proteinExistence type="predicted"/>
<evidence type="ECO:0000259" key="2">
    <source>
        <dbReference type="Pfam" id="PF07811"/>
    </source>
</evidence>
<accession>A0ABS4BHG9</accession>
<dbReference type="Pfam" id="PF07811">
    <property type="entry name" value="TadE"/>
    <property type="match status" value="1"/>
</dbReference>
<sequence length="202" mass="22413">MLTLFRSTPVLKSTEARQREDGDRAHKIARQTKPSGKASFIRNRDGAVAIEFAMLALPFFLLMTVLIETATIFVAELVMDRAVAKIGREVRTGQITSADLTQAEFEQKLCDEVDFMFDCSKLEVDLKSYSSFGLVPTSVPIKDGDLDSSGFSFTKPSGETIAALKAYYKWPLYLDVLRELATGMNDHSFVIVGSAAFMTEPY</sequence>
<keyword evidence="1" id="KW-0812">Transmembrane</keyword>
<name>A0ABS4BHG9_9HYPH</name>
<protein>
    <submittedName>
        <fullName evidence="3">Pilus assembly protein</fullName>
    </submittedName>
</protein>
<feature type="domain" description="TadE-like" evidence="2">
    <location>
        <begin position="46"/>
        <end position="86"/>
    </location>
</feature>
<comment type="caution">
    <text evidence="3">The sequence shown here is derived from an EMBL/GenBank/DDBJ whole genome shotgun (WGS) entry which is preliminary data.</text>
</comment>
<dbReference type="RefSeq" id="WP_209594043.1">
    <property type="nucleotide sequence ID" value="NZ_JAGJCF010000004.1"/>
</dbReference>
<dbReference type="EMBL" id="JAGJCF010000004">
    <property type="protein sequence ID" value="MBP0615636.1"/>
    <property type="molecule type" value="Genomic_DNA"/>
</dbReference>
<dbReference type="Proteomes" id="UP000678276">
    <property type="component" value="Unassembled WGS sequence"/>
</dbReference>
<reference evidence="3 4" key="1">
    <citation type="submission" date="2021-04" db="EMBL/GenBank/DDBJ databases">
        <title>Whole genome sequence of Jiella sp. KSK16Y-1.</title>
        <authorList>
            <person name="Tuo L."/>
        </authorList>
    </citation>
    <scope>NUCLEOTIDE SEQUENCE [LARGE SCALE GENOMIC DNA]</scope>
    <source>
        <strain evidence="3 4">KSK16Y-1</strain>
    </source>
</reference>
<dbReference type="InterPro" id="IPR012495">
    <property type="entry name" value="TadE-like_dom"/>
</dbReference>
<keyword evidence="4" id="KW-1185">Reference proteome</keyword>